<dbReference type="AlphaFoldDB" id="A0A4V5UY36"/>
<organism evidence="4 5">
    <name type="scientific">Kribbella jiaozuonensis</name>
    <dbReference type="NCBI Taxonomy" id="2575441"/>
    <lineage>
        <taxon>Bacteria</taxon>
        <taxon>Bacillati</taxon>
        <taxon>Actinomycetota</taxon>
        <taxon>Actinomycetes</taxon>
        <taxon>Propionibacteriales</taxon>
        <taxon>Kribbellaceae</taxon>
        <taxon>Kribbella</taxon>
    </lineage>
</organism>
<keyword evidence="4" id="KW-0255">Endonuclease</keyword>
<comment type="caution">
    <text evidence="4">The sequence shown here is derived from an EMBL/GenBank/DDBJ whole genome shotgun (WGS) entry which is preliminary data.</text>
</comment>
<dbReference type="GO" id="GO:0004519">
    <property type="term" value="F:endonuclease activity"/>
    <property type="evidence" value="ECO:0007669"/>
    <property type="project" value="UniProtKB-KW"/>
</dbReference>
<feature type="region of interest" description="Disordered" evidence="1">
    <location>
        <begin position="70"/>
        <end position="103"/>
    </location>
</feature>
<dbReference type="EMBL" id="SZPZ01000002">
    <property type="protein sequence ID" value="TKK79203.1"/>
    <property type="molecule type" value="Genomic_DNA"/>
</dbReference>
<feature type="domain" description="HNH nuclease" evidence="2">
    <location>
        <begin position="15"/>
        <end position="69"/>
    </location>
</feature>
<dbReference type="InterPro" id="IPR027417">
    <property type="entry name" value="P-loop_NTPase"/>
</dbReference>
<dbReference type="CDD" id="cd00085">
    <property type="entry name" value="HNHc"/>
    <property type="match status" value="1"/>
</dbReference>
<keyword evidence="5" id="KW-1185">Reference proteome</keyword>
<dbReference type="SMART" id="SM00507">
    <property type="entry name" value="HNHc"/>
    <property type="match status" value="1"/>
</dbReference>
<gene>
    <name evidence="4" type="ORF">FDA38_11250</name>
    <name evidence="3" type="ORF">FDA38_12295</name>
</gene>
<dbReference type="Gene3D" id="3.40.50.300">
    <property type="entry name" value="P-loop containing nucleotide triphosphate hydrolases"/>
    <property type="match status" value="1"/>
</dbReference>
<accession>A0A4V5UY36</accession>
<dbReference type="OrthoDB" id="3771827at2"/>
<dbReference type="InterPro" id="IPR003615">
    <property type="entry name" value="HNH_nuc"/>
</dbReference>
<dbReference type="EMBL" id="SZPZ01000001">
    <property type="protein sequence ID" value="TKK83273.1"/>
    <property type="molecule type" value="Genomic_DNA"/>
</dbReference>
<evidence type="ECO:0000313" key="5">
    <source>
        <dbReference type="Proteomes" id="UP000305836"/>
    </source>
</evidence>
<sequence length="605" mass="66130">MSKAWSGGSTRAWRKLRASVLARDNYQCQLKITGVCTEQATQVHHIDGVKRGLIVPPDRLQSACKPCNNKIGDPRSKRITKNQGQFSPGSAPGHPALSVRSLPGTEKPVEARAELLWSPGRLEGYSWLRGLLEVPEDASPPLYMSLPPDDAVGSYGQQAIDWIESTQTDPTGRHIKLRWWQKLGITRQLEHREDGSLCHRVVLESCPRRAGKSVRLRGLALWRMAHPTLFGEVQTVIHIGSDLKVCREIQRGAWPWAEKVAGWTVARGNGKEQIETPDGDRWIVSAQEAAGYSFDVTFGIVDEAWNVKPDAVSEGLEPATLERLSPQLHLTSTAHRKATSLMKTHLRDAITSEDTETLLLLWGATAGQDPSAIETWKAASPHWSEDRRKMIADKYSKALAGEADPAADDPDPMQGFLAQYLNIWQLTGASAGRGEPIVKPNEWASLVEDTPKRVPDAAAIEDWFGQGVSLALAWRLEEEVVVSVKDFDDLTNAVDALKATKFRRTATVGASLLEDPALKGVQVKKGSGRVGASVQELGRLLSEYVVLHDGGEHLTGQVVGARTVPGADGPRMVSHGRADAIKTAVWAVTDCRKKSLGKPRIIVAA</sequence>
<evidence type="ECO:0000259" key="2">
    <source>
        <dbReference type="SMART" id="SM00507"/>
    </source>
</evidence>
<evidence type="ECO:0000313" key="3">
    <source>
        <dbReference type="EMBL" id="TKK79203.1"/>
    </source>
</evidence>
<dbReference type="Proteomes" id="UP000305836">
    <property type="component" value="Unassembled WGS sequence"/>
</dbReference>
<name>A0A4V5UY36_9ACTN</name>
<evidence type="ECO:0000256" key="1">
    <source>
        <dbReference type="SAM" id="MobiDB-lite"/>
    </source>
</evidence>
<keyword evidence="4" id="KW-0378">Hydrolase</keyword>
<evidence type="ECO:0000313" key="4">
    <source>
        <dbReference type="EMBL" id="TKK83273.1"/>
    </source>
</evidence>
<proteinExistence type="predicted"/>
<protein>
    <submittedName>
        <fullName evidence="4">HNH endonuclease</fullName>
    </submittedName>
</protein>
<reference evidence="4 5" key="1">
    <citation type="submission" date="2019-04" db="EMBL/GenBank/DDBJ databases">
        <title>Kribbella sp. NEAU-THZ 27 nov., a novel actinomycete isolated from soil.</title>
        <authorList>
            <person name="Duan L."/>
        </authorList>
    </citation>
    <scope>NUCLEOTIDE SEQUENCE [LARGE SCALE GENOMIC DNA]</scope>
    <source>
        <strain evidence="4">NEAU-THZ 27</strain>
        <strain evidence="5">NEAU-THZ27</strain>
    </source>
</reference>
<keyword evidence="4" id="KW-0540">Nuclease</keyword>